<dbReference type="SUPFAM" id="SSF51120">
    <property type="entry name" value="beta-Roll"/>
    <property type="match status" value="1"/>
</dbReference>
<reference evidence="2 3" key="1">
    <citation type="submission" date="2019-09" db="EMBL/GenBank/DDBJ databases">
        <authorList>
            <person name="Chandra G."/>
            <person name="Truman W A."/>
        </authorList>
    </citation>
    <scope>NUCLEOTIDE SEQUENCE [LARGE SCALE GENOMIC DNA]</scope>
    <source>
        <strain evidence="2">PS718</strain>
    </source>
</reference>
<organism evidence="2 3">
    <name type="scientific">Pseudomonas fluorescens</name>
    <dbReference type="NCBI Taxonomy" id="294"/>
    <lineage>
        <taxon>Bacteria</taxon>
        <taxon>Pseudomonadati</taxon>
        <taxon>Pseudomonadota</taxon>
        <taxon>Gammaproteobacteria</taxon>
        <taxon>Pseudomonadales</taxon>
        <taxon>Pseudomonadaceae</taxon>
        <taxon>Pseudomonas</taxon>
    </lineage>
</organism>
<keyword evidence="1" id="KW-1133">Transmembrane helix</keyword>
<evidence type="ECO:0000313" key="2">
    <source>
        <dbReference type="EMBL" id="VVN66940.1"/>
    </source>
</evidence>
<evidence type="ECO:0000313" key="3">
    <source>
        <dbReference type="Proteomes" id="UP000325375"/>
    </source>
</evidence>
<keyword evidence="1" id="KW-0472">Membrane</keyword>
<protein>
    <recommendedName>
        <fullName evidence="4">Calcium-binding protein</fullName>
    </recommendedName>
</protein>
<dbReference type="RefSeq" id="WP_150601282.1">
    <property type="nucleotide sequence ID" value="NZ_CABVHX010000001.1"/>
</dbReference>
<name>A0A5E6ZKB1_PSEFL</name>
<proteinExistence type="predicted"/>
<dbReference type="Proteomes" id="UP000325375">
    <property type="component" value="Unassembled WGS sequence"/>
</dbReference>
<feature type="transmembrane region" description="Helical" evidence="1">
    <location>
        <begin position="321"/>
        <end position="341"/>
    </location>
</feature>
<sequence length="1175" mass="129650">MSTQSAEMNYPLEDDIKVSDMGIHKNERTPTTMDFTTDIADQSANTKAPHLLRKPGQLKMLDDLYGPFKIGPYTITRRGLDALGATVNGNPLNGYNTHFRTPSRAFINALQFSYPEIEKRMKVSAFGDDYLLPTMLFEMSTMRSRQSPPVIRVEPDVIVEAGSYHEKLTRILNSTQNLDLRLAYQKKRGGAGLGVLKNYTMIGASVGFQLFGLFMGVRGINDAIKNNDEAAIIFNSVGIGTEVASIVTDVAVTKVGQHMISAGNSALRDFAKTRAGLRFARAGGLIGAIFTVPFDIASAVMEFTAAGNTDGKQAMDHYVNGGLNIASAAMTLILASAAMAGFSLAGPLGLAACAIMVLGSQIYGAVRIVDDIDDYIELTVEERWRTGWFSFLPGGVIDVEISRRYMLARAKIETAQELESASREMLDVTHKDIVEAVVNGSYKHEIRPRTRVFEKNFWGLPVSRIVESVEVVGTDDTIDAREGVTASTPGAVLGTPGENKGVIWKISDGKDTIKGVLKKNNYFYYGEGQKDLTGGEKDDVFIFDESQEEITRYVTKNEPSALRGGAGNDTLILDGKQFFSEKGRGFDIDLSVGTLQIHFPDSAPGSSSSQRYPLRATLESIENVQTLTDGVSIVTGTDKANDIKSRGSDRILAGAGDDSIHLLHGGTQASGEAGIDIYYVSLRSGDICITEDGVDDSFIQLGWRTDLIEKMEIRENSLVLTLAFDFHRHRSTVCINDVYKEADGKRILINNKLTFITQDDCYFKADLPAQIEQGNPVVIQADILKPGLPEHTFFLKLDAWYVPLNRNTSVYIQRIAKKVQLFTGASPSAYFGTRIFLDYDSTEMTSAHAVFKMSKTNVEGKFDVSCDFLFYFDKCLLHILGAGFFPATTLDAALKKAKDKVSIHGYMLLFRDGKSFTPHLDEASVEAKFKHQAYALTDTLHNLELTRTIKSDVNFNLPESLPPKLDQVSACVNMPLSSAQTSVDNLEGMGGTYLVHVNVGRVMRLSTPGGMATAETRLNNSSTWFLDTTKHWYSRIELVNNQLYLGSTTIFLPEYGADDLIDEIFVITSRGIIHTVDLSFDRIYINSLDARFFEPLDPSGTFMPEDFAPIANKELKVRNIQMSDGTAGNLLYSLANRKWILDSDRTREINYSQLRVTGQCSHLNPDMFKITLPDN</sequence>
<evidence type="ECO:0008006" key="4">
    <source>
        <dbReference type="Google" id="ProtNLM"/>
    </source>
</evidence>
<feature type="transmembrane region" description="Helical" evidence="1">
    <location>
        <begin position="282"/>
        <end position="301"/>
    </location>
</feature>
<dbReference type="AlphaFoldDB" id="A0A5E6ZKB1"/>
<feature type="transmembrane region" description="Helical" evidence="1">
    <location>
        <begin position="348"/>
        <end position="366"/>
    </location>
</feature>
<keyword evidence="1" id="KW-0812">Transmembrane</keyword>
<dbReference type="EMBL" id="CABVHX010000001">
    <property type="protein sequence ID" value="VVN66940.1"/>
    <property type="molecule type" value="Genomic_DNA"/>
</dbReference>
<gene>
    <name evidence="2" type="ORF">PS718_00158</name>
</gene>
<evidence type="ECO:0000256" key="1">
    <source>
        <dbReference type="SAM" id="Phobius"/>
    </source>
</evidence>
<dbReference type="InterPro" id="IPR011049">
    <property type="entry name" value="Serralysin-like_metalloprot_C"/>
</dbReference>
<accession>A0A5E6ZKB1</accession>